<dbReference type="Proteomes" id="UP000555411">
    <property type="component" value="Unassembled WGS sequence"/>
</dbReference>
<protein>
    <submittedName>
        <fullName evidence="1">Uncharacterized protein</fullName>
    </submittedName>
</protein>
<gene>
    <name evidence="1" type="ORF">H7F16_18355</name>
</gene>
<dbReference type="EMBL" id="JACLQD010000007">
    <property type="protein sequence ID" value="MBC2837486.1"/>
    <property type="molecule type" value="Genomic_DNA"/>
</dbReference>
<accession>A0A842IDC0</accession>
<comment type="caution">
    <text evidence="1">The sequence shown here is derived from an EMBL/GenBank/DDBJ whole genome shotgun (WGS) entry which is preliminary data.</text>
</comment>
<keyword evidence="2" id="KW-1185">Reference proteome</keyword>
<sequence>MMDLSQQEQFDLDRLAEDLGALPEAPLSMPVQALESPLTQSVFNLFRLRLHLPEPKAGH</sequence>
<proteinExistence type="predicted"/>
<dbReference type="AlphaFoldDB" id="A0A842IDC0"/>
<name>A0A842IDC0_9RHOB</name>
<reference evidence="1 2" key="1">
    <citation type="journal article" date="2017" name="Int. J. Syst. Evol. Microbiol.">
        <title>Gemmobacter straminiformis sp. nov., isolated from an artificial fountain.</title>
        <authorList>
            <person name="Kang J.Y."/>
            <person name="Kim M.J."/>
            <person name="Chun J."/>
            <person name="Son K.P."/>
            <person name="Jahng K.Y."/>
        </authorList>
    </citation>
    <scope>NUCLEOTIDE SEQUENCE [LARGE SCALE GENOMIC DNA]</scope>
    <source>
        <strain evidence="1 2">CAM-8</strain>
    </source>
</reference>
<evidence type="ECO:0000313" key="2">
    <source>
        <dbReference type="Proteomes" id="UP000555411"/>
    </source>
</evidence>
<organism evidence="1 2">
    <name type="scientific">Paragemmobacter straminiformis</name>
    <dbReference type="NCBI Taxonomy" id="2045119"/>
    <lineage>
        <taxon>Bacteria</taxon>
        <taxon>Pseudomonadati</taxon>
        <taxon>Pseudomonadota</taxon>
        <taxon>Alphaproteobacteria</taxon>
        <taxon>Rhodobacterales</taxon>
        <taxon>Paracoccaceae</taxon>
        <taxon>Paragemmobacter</taxon>
    </lineage>
</organism>
<evidence type="ECO:0000313" key="1">
    <source>
        <dbReference type="EMBL" id="MBC2837486.1"/>
    </source>
</evidence>